<dbReference type="Proteomes" id="UP000035704">
    <property type="component" value="Chromosome"/>
</dbReference>
<dbReference type="KEGG" id="cace:CACET_c23780"/>
<evidence type="ECO:0000313" key="3">
    <source>
        <dbReference type="EMBL" id="AKL95824.1"/>
    </source>
</evidence>
<reference evidence="3 4" key="1">
    <citation type="submission" date="2014-10" db="EMBL/GenBank/DDBJ databases">
        <title>Genome sequence of Clostridium aceticum DSM 1496.</title>
        <authorList>
            <person name="Poehlein A."/>
            <person name="Schiel-Bengelsdorf B."/>
            <person name="Gottschalk G."/>
            <person name="Duerre P."/>
            <person name="Daniel R."/>
        </authorList>
    </citation>
    <scope>NUCLEOTIDE SEQUENCE [LARGE SCALE GENOMIC DNA]</scope>
    <source>
        <strain evidence="3 4">DSM 1496</strain>
    </source>
</reference>
<dbReference type="SMART" id="SM00382">
    <property type="entry name" value="AAA"/>
    <property type="match status" value="1"/>
</dbReference>
<dbReference type="GO" id="GO:0005886">
    <property type="term" value="C:plasma membrane"/>
    <property type="evidence" value="ECO:0007669"/>
    <property type="project" value="TreeGrafter"/>
</dbReference>
<dbReference type="PROSITE" id="PS00211">
    <property type="entry name" value="ABC_TRANSPORTER_1"/>
    <property type="match status" value="1"/>
</dbReference>
<accession>A0A0D8I5X0</accession>
<name>A0A0D8I5X0_9CLOT</name>
<dbReference type="PROSITE" id="PS50893">
    <property type="entry name" value="ABC_TRANSPORTER_2"/>
    <property type="match status" value="1"/>
</dbReference>
<dbReference type="STRING" id="84022.CACET_c23780"/>
<evidence type="ECO:0000313" key="4">
    <source>
        <dbReference type="Proteomes" id="UP000035704"/>
    </source>
</evidence>
<sequence>MIEIKNLYKAFDQKVLFDNFNMNIESGDFVIFSGVSGCGKTTLLNMIGALEKVDSGTIKIDGIDISKRKNQLKYFSEKVGFLFQNFALMEDRTVNYNLNIIKKKNRSEIEIREALHRVGLEDKLNSKIYTLSGGEQQRIALARLMVKKCDLILADEPTGSLDKDNANKVMAIMKELNDEGKTVIVVSHDENIKKNGKRVINL</sequence>
<evidence type="ECO:0000256" key="2">
    <source>
        <dbReference type="ARBA" id="ARBA00022840"/>
    </source>
</evidence>
<keyword evidence="1" id="KW-0547">Nucleotide-binding</keyword>
<proteinExistence type="predicted"/>
<evidence type="ECO:0000256" key="1">
    <source>
        <dbReference type="ARBA" id="ARBA00022741"/>
    </source>
</evidence>
<protein>
    <submittedName>
        <fullName evidence="3">ABC transport system ATP-binding protein</fullName>
    </submittedName>
</protein>
<dbReference type="SUPFAM" id="SSF52540">
    <property type="entry name" value="P-loop containing nucleoside triphosphate hydrolases"/>
    <property type="match status" value="1"/>
</dbReference>
<dbReference type="GO" id="GO:0005524">
    <property type="term" value="F:ATP binding"/>
    <property type="evidence" value="ECO:0007669"/>
    <property type="project" value="UniProtKB-KW"/>
</dbReference>
<dbReference type="InterPro" id="IPR027417">
    <property type="entry name" value="P-loop_NTPase"/>
</dbReference>
<gene>
    <name evidence="3" type="ORF">CACET_c23780</name>
</gene>
<keyword evidence="4" id="KW-1185">Reference proteome</keyword>
<dbReference type="OrthoDB" id="9802264at2"/>
<dbReference type="InterPro" id="IPR003593">
    <property type="entry name" value="AAA+_ATPase"/>
</dbReference>
<dbReference type="PATRIC" id="fig|84022.5.peg.2661"/>
<keyword evidence="2 3" id="KW-0067">ATP-binding</keyword>
<dbReference type="RefSeq" id="WP_044826489.1">
    <property type="nucleotide sequence ID" value="NZ_CP009687.1"/>
</dbReference>
<dbReference type="PANTHER" id="PTHR24220">
    <property type="entry name" value="IMPORT ATP-BINDING PROTEIN"/>
    <property type="match status" value="1"/>
</dbReference>
<dbReference type="InterPro" id="IPR017871">
    <property type="entry name" value="ABC_transporter-like_CS"/>
</dbReference>
<dbReference type="EMBL" id="CP009687">
    <property type="protein sequence ID" value="AKL95824.1"/>
    <property type="molecule type" value="Genomic_DNA"/>
</dbReference>
<dbReference type="Gene3D" id="3.40.50.300">
    <property type="entry name" value="P-loop containing nucleotide triphosphate hydrolases"/>
    <property type="match status" value="1"/>
</dbReference>
<dbReference type="PANTHER" id="PTHR24220:SF86">
    <property type="entry name" value="ABC TRANSPORTER ABCH.1"/>
    <property type="match status" value="1"/>
</dbReference>
<dbReference type="GO" id="GO:0022857">
    <property type="term" value="F:transmembrane transporter activity"/>
    <property type="evidence" value="ECO:0007669"/>
    <property type="project" value="TreeGrafter"/>
</dbReference>
<dbReference type="InterPro" id="IPR003439">
    <property type="entry name" value="ABC_transporter-like_ATP-bd"/>
</dbReference>
<dbReference type="GO" id="GO:0016887">
    <property type="term" value="F:ATP hydrolysis activity"/>
    <property type="evidence" value="ECO:0007669"/>
    <property type="project" value="InterPro"/>
</dbReference>
<organism evidence="3 4">
    <name type="scientific">Clostridium aceticum</name>
    <dbReference type="NCBI Taxonomy" id="84022"/>
    <lineage>
        <taxon>Bacteria</taxon>
        <taxon>Bacillati</taxon>
        <taxon>Bacillota</taxon>
        <taxon>Clostridia</taxon>
        <taxon>Eubacteriales</taxon>
        <taxon>Clostridiaceae</taxon>
        <taxon>Clostridium</taxon>
    </lineage>
</organism>
<dbReference type="Pfam" id="PF00005">
    <property type="entry name" value="ABC_tran"/>
    <property type="match status" value="1"/>
</dbReference>
<dbReference type="InterPro" id="IPR015854">
    <property type="entry name" value="ABC_transpr_LolD-like"/>
</dbReference>
<dbReference type="AlphaFoldDB" id="A0A0D8I5X0"/>